<evidence type="ECO:0000259" key="2">
    <source>
        <dbReference type="PROSITE" id="PS00028"/>
    </source>
</evidence>
<sequence length="676" mass="75710">MPTAVDHDVFSRILSHVSDSKTLYTVLSAIPKSHVFFLIALQRLCELPVYLDTYDPRSATASNQVLDYLLSSHEAGPESPGIVGSIRYLVCSVEHDKYTTRTKPTDEDEEEEIEEAEQEPQHEEAEVLDQEAEAEKKLDESLTISTDQESDHEESEPEDVDVEAFHQRLPGFFSRLRNLESLDYHNKPGLALSTEAIEALAGCEKLRTFAVDSAIPKRCRSWAESWDDPDTWDIEPFLSSLGRSVTSLNLRNVCQTMFVKLVSYGDVLATYEHLSSLKMDITEGVWDWDGRGSPNSGASADYIFPSLRLPALRRFELIVGDLTICKPRSSATPLDLVDCTSLSELSLIINQCNWYIYEGTIRLFEGLLPANFCALTHLEIQDSNKSANARLNWGYVDPSERGRYFPGLISFLGALTNLVSLWVDERALLPQYSSAGSFLYRDPECEKFHGPDWDAYHEETRLVEALREVFSRLESLRVGFGVMDHTEVDHVLSACDPAKLCQFGFEWAWDKYGHADVRGSVTCRFLLVNAIQPISPDLLAQLAHFPKLTDVHILFPRPGTQLSGAPNPTVDAITVSDVTAIFACNASICRVGFGNSVVWERHGSLHRDGTAPGITLVSDGSSAPNPAVPSFYHAGYMAKYRPGETFRAYDDNTTPLRPERSEEIEELRDLLKRILD</sequence>
<feature type="compositionally biased region" description="Acidic residues" evidence="1">
    <location>
        <begin position="148"/>
        <end position="160"/>
    </location>
</feature>
<evidence type="ECO:0000256" key="1">
    <source>
        <dbReference type="SAM" id="MobiDB-lite"/>
    </source>
</evidence>
<dbReference type="InterPro" id="IPR013087">
    <property type="entry name" value="Znf_C2H2_type"/>
</dbReference>
<name>A0AAD7KGH3_9AGAR</name>
<feature type="domain" description="C2H2-type" evidence="2">
    <location>
        <begin position="584"/>
        <end position="606"/>
    </location>
</feature>
<dbReference type="InterPro" id="IPR032675">
    <property type="entry name" value="LRR_dom_sf"/>
</dbReference>
<evidence type="ECO:0000313" key="4">
    <source>
        <dbReference type="Proteomes" id="UP001215280"/>
    </source>
</evidence>
<accession>A0AAD7KGH3</accession>
<dbReference type="Proteomes" id="UP001215280">
    <property type="component" value="Unassembled WGS sequence"/>
</dbReference>
<feature type="compositionally biased region" description="Acidic residues" evidence="1">
    <location>
        <begin position="106"/>
        <end position="118"/>
    </location>
</feature>
<evidence type="ECO:0000313" key="3">
    <source>
        <dbReference type="EMBL" id="KAJ7785106.1"/>
    </source>
</evidence>
<reference evidence="3" key="1">
    <citation type="submission" date="2023-03" db="EMBL/GenBank/DDBJ databases">
        <title>Massive genome expansion in bonnet fungi (Mycena s.s.) driven by repeated elements and novel gene families across ecological guilds.</title>
        <authorList>
            <consortium name="Lawrence Berkeley National Laboratory"/>
            <person name="Harder C.B."/>
            <person name="Miyauchi S."/>
            <person name="Viragh M."/>
            <person name="Kuo A."/>
            <person name="Thoen E."/>
            <person name="Andreopoulos B."/>
            <person name="Lu D."/>
            <person name="Skrede I."/>
            <person name="Drula E."/>
            <person name="Henrissat B."/>
            <person name="Morin E."/>
            <person name="Kohler A."/>
            <person name="Barry K."/>
            <person name="LaButti K."/>
            <person name="Morin E."/>
            <person name="Salamov A."/>
            <person name="Lipzen A."/>
            <person name="Mereny Z."/>
            <person name="Hegedus B."/>
            <person name="Baldrian P."/>
            <person name="Stursova M."/>
            <person name="Weitz H."/>
            <person name="Taylor A."/>
            <person name="Grigoriev I.V."/>
            <person name="Nagy L.G."/>
            <person name="Martin F."/>
            <person name="Kauserud H."/>
        </authorList>
    </citation>
    <scope>NUCLEOTIDE SEQUENCE</scope>
    <source>
        <strain evidence="3">CBHHK188m</strain>
    </source>
</reference>
<protein>
    <recommendedName>
        <fullName evidence="2">C2H2-type domain-containing protein</fullName>
    </recommendedName>
</protein>
<proteinExistence type="predicted"/>
<comment type="caution">
    <text evidence="3">The sequence shown here is derived from an EMBL/GenBank/DDBJ whole genome shotgun (WGS) entry which is preliminary data.</text>
</comment>
<gene>
    <name evidence="3" type="ORF">DFH07DRAFT_786698</name>
</gene>
<dbReference type="PROSITE" id="PS00028">
    <property type="entry name" value="ZINC_FINGER_C2H2_1"/>
    <property type="match status" value="1"/>
</dbReference>
<keyword evidence="4" id="KW-1185">Reference proteome</keyword>
<organism evidence="3 4">
    <name type="scientific">Mycena maculata</name>
    <dbReference type="NCBI Taxonomy" id="230809"/>
    <lineage>
        <taxon>Eukaryota</taxon>
        <taxon>Fungi</taxon>
        <taxon>Dikarya</taxon>
        <taxon>Basidiomycota</taxon>
        <taxon>Agaricomycotina</taxon>
        <taxon>Agaricomycetes</taxon>
        <taxon>Agaricomycetidae</taxon>
        <taxon>Agaricales</taxon>
        <taxon>Marasmiineae</taxon>
        <taxon>Mycenaceae</taxon>
        <taxon>Mycena</taxon>
    </lineage>
</organism>
<dbReference type="EMBL" id="JARJLG010000001">
    <property type="protein sequence ID" value="KAJ7785106.1"/>
    <property type="molecule type" value="Genomic_DNA"/>
</dbReference>
<dbReference type="Gene3D" id="3.80.10.10">
    <property type="entry name" value="Ribonuclease Inhibitor"/>
    <property type="match status" value="1"/>
</dbReference>
<dbReference type="AlphaFoldDB" id="A0AAD7KGH3"/>
<feature type="region of interest" description="Disordered" evidence="1">
    <location>
        <begin position="99"/>
        <end position="160"/>
    </location>
</feature>